<evidence type="ECO:0000313" key="3">
    <source>
        <dbReference type="Proteomes" id="UP000199228"/>
    </source>
</evidence>
<organism evidence="2 3">
    <name type="scientific">Eubacterium oxidoreducens</name>
    <dbReference type="NCBI Taxonomy" id="1732"/>
    <lineage>
        <taxon>Bacteria</taxon>
        <taxon>Bacillati</taxon>
        <taxon>Bacillota</taxon>
        <taxon>Clostridia</taxon>
        <taxon>Eubacteriales</taxon>
        <taxon>Eubacteriaceae</taxon>
        <taxon>Eubacterium</taxon>
    </lineage>
</organism>
<reference evidence="2 3" key="1">
    <citation type="submission" date="2016-10" db="EMBL/GenBank/DDBJ databases">
        <authorList>
            <person name="de Groot N.N."/>
        </authorList>
    </citation>
    <scope>NUCLEOTIDE SEQUENCE [LARGE SCALE GENOMIC DNA]</scope>
    <source>
        <strain evidence="2 3">DSM 3217</strain>
    </source>
</reference>
<proteinExistence type="predicted"/>
<protein>
    <submittedName>
        <fullName evidence="2">Uncharacterized protein</fullName>
    </submittedName>
</protein>
<evidence type="ECO:0000256" key="1">
    <source>
        <dbReference type="SAM" id="Coils"/>
    </source>
</evidence>
<gene>
    <name evidence="2" type="ORF">SAMN02910417_00126</name>
</gene>
<sequence length="482" mass="54836">MADEVAQVVEMEYKGVYYLLKGSHEAITTIIRAIRALSNWAHEKNLKSPGSSTWQKIQEVSEGTAPVIELPKEMFEKTVKNPKRFGDEYISPFEYYCQENNLRYCIMPDLNPDDDYIPIGVPSQDLAIHQKQMKSWMSIRQETEENKDKDYDAKIQAKREEIANAKTPEEKERLEGELEELVQAKEENKDKLEETKDKMSRDNTLTFEEYLRQGKGTNFEKDPEKALAIEPDVGIVREFLPIECMVPIRDEGLVPDSKELFYSQKTQDNELFTIKRTFEPDENGVFFSVYSVTDAKDPSNVKTFSDRGMTREAWMKKLPEMLKYAGMLADQPTTALVTEDRLKAYIKGLDSNFSKTQDEGSEEKQYSSKEAKEFVEGIRRDKEQADRYDESLYTTITVPAAAVMSDGEGKMSLELAGGLVSGAPVTSANKKMATLKINSDDIFEMKKPDGEVSSIKGKDIIAELTSTKSKNESKAMHHTARK</sequence>
<dbReference type="RefSeq" id="WP_090170948.1">
    <property type="nucleotide sequence ID" value="NZ_FMXR01000004.1"/>
</dbReference>
<dbReference type="STRING" id="1732.SAMN02910417_00126"/>
<evidence type="ECO:0000313" key="2">
    <source>
        <dbReference type="EMBL" id="SDB02087.1"/>
    </source>
</evidence>
<keyword evidence="3" id="KW-1185">Reference proteome</keyword>
<feature type="coiled-coil region" evidence="1">
    <location>
        <begin position="171"/>
        <end position="202"/>
    </location>
</feature>
<name>A0A1G6A109_EUBOX</name>
<dbReference type="OrthoDB" id="2037266at2"/>
<accession>A0A1G6A109</accession>
<dbReference type="Proteomes" id="UP000199228">
    <property type="component" value="Unassembled WGS sequence"/>
</dbReference>
<dbReference type="EMBL" id="FMXR01000004">
    <property type="protein sequence ID" value="SDB02087.1"/>
    <property type="molecule type" value="Genomic_DNA"/>
</dbReference>
<dbReference type="AlphaFoldDB" id="A0A1G6A109"/>
<keyword evidence="1" id="KW-0175">Coiled coil</keyword>